<keyword evidence="2 9" id="KW-0728">SH3 domain</keyword>
<dbReference type="PROSITE" id="PS50297">
    <property type="entry name" value="ANK_REP_REGION"/>
    <property type="match status" value="1"/>
</dbReference>
<evidence type="ECO:0000256" key="7">
    <source>
        <dbReference type="ARBA" id="ARBA00040640"/>
    </source>
</evidence>
<comment type="function">
    <text evidence="6">Induces bone resorption, acting probably through a signaling cascade which results in the secretion of factor(s) enhancing osteoclast formation and activity.</text>
</comment>
<dbReference type="InterPro" id="IPR036770">
    <property type="entry name" value="Ankyrin_rpt-contain_sf"/>
</dbReference>
<dbReference type="PANTHER" id="PTHR24155">
    <property type="entry name" value="OSTEOCLAST-STIMULATING FACTOR 1"/>
    <property type="match status" value="1"/>
</dbReference>
<keyword evidence="4" id="KW-0677">Repeat</keyword>
<evidence type="ECO:0000256" key="3">
    <source>
        <dbReference type="ARBA" id="ARBA00022490"/>
    </source>
</evidence>
<dbReference type="Gene3D" id="2.30.30.40">
    <property type="entry name" value="SH3 Domains"/>
    <property type="match status" value="1"/>
</dbReference>
<feature type="repeat" description="ANK" evidence="8">
    <location>
        <begin position="45"/>
        <end position="77"/>
    </location>
</feature>
<dbReference type="GeneID" id="100366488"/>
<organism evidence="11 12">
    <name type="scientific">Saccoglossus kowalevskii</name>
    <name type="common">Acorn worm</name>
    <dbReference type="NCBI Taxonomy" id="10224"/>
    <lineage>
        <taxon>Eukaryota</taxon>
        <taxon>Metazoa</taxon>
        <taxon>Hemichordata</taxon>
        <taxon>Enteropneusta</taxon>
        <taxon>Harrimaniidae</taxon>
        <taxon>Saccoglossus</taxon>
    </lineage>
</organism>
<dbReference type="InterPro" id="IPR001452">
    <property type="entry name" value="SH3_domain"/>
</dbReference>
<dbReference type="RefSeq" id="XP_002741727.1">
    <property type="nucleotide sequence ID" value="XM_002741681.2"/>
</dbReference>
<dbReference type="Gene3D" id="1.25.40.20">
    <property type="entry name" value="Ankyrin repeat-containing domain"/>
    <property type="match status" value="2"/>
</dbReference>
<dbReference type="Pfam" id="PF12796">
    <property type="entry name" value="Ank_2"/>
    <property type="match status" value="1"/>
</dbReference>
<evidence type="ECO:0000256" key="9">
    <source>
        <dbReference type="PROSITE-ProRule" id="PRU00192"/>
    </source>
</evidence>
<feature type="non-terminal residue" evidence="12">
    <location>
        <position position="1"/>
    </location>
</feature>
<dbReference type="SMART" id="SM00326">
    <property type="entry name" value="SH3"/>
    <property type="match status" value="1"/>
</dbReference>
<dbReference type="InterPro" id="IPR002110">
    <property type="entry name" value="Ankyrin_rpt"/>
</dbReference>
<dbReference type="PRINTS" id="PR01415">
    <property type="entry name" value="ANKYRIN"/>
</dbReference>
<evidence type="ECO:0000259" key="10">
    <source>
        <dbReference type="PROSITE" id="PS50002"/>
    </source>
</evidence>
<evidence type="ECO:0000256" key="4">
    <source>
        <dbReference type="ARBA" id="ARBA00022737"/>
    </source>
</evidence>
<evidence type="ECO:0000313" key="12">
    <source>
        <dbReference type="RefSeq" id="XP_002741727.1"/>
    </source>
</evidence>
<accession>A0ABM0H0W5</accession>
<evidence type="ECO:0000256" key="6">
    <source>
        <dbReference type="ARBA" id="ARBA00037432"/>
    </source>
</evidence>
<keyword evidence="5 8" id="KW-0040">ANK repeat</keyword>
<dbReference type="PANTHER" id="PTHR24155:SF10">
    <property type="entry name" value="OSTEOCLAST-STIMULATING FACTOR 1"/>
    <property type="match status" value="1"/>
</dbReference>
<evidence type="ECO:0000256" key="1">
    <source>
        <dbReference type="ARBA" id="ARBA00004496"/>
    </source>
</evidence>
<name>A0ABM0H0W5_SACKO</name>
<dbReference type="PRINTS" id="PR00452">
    <property type="entry name" value="SH3DOMAIN"/>
</dbReference>
<dbReference type="Proteomes" id="UP000694865">
    <property type="component" value="Unplaced"/>
</dbReference>
<sequence>SDELSFEEGETLYILDMSNSDWYKARCSGKSGLIPSNYVEESAEAIDTPLHEAAKRGNLDFMNECLANGVSVNGLDKAGCTALHWAAHGGHIECLTCLLSKPNIQVNVQNKMGDTPLHSAAWKNHTNVVQALLNKGVKTDIRNNDKKLAYDLAKDASTAALLQPTRGLQRTLSHDYGDDEDSD</sequence>
<evidence type="ECO:0000313" key="11">
    <source>
        <dbReference type="Proteomes" id="UP000694865"/>
    </source>
</evidence>
<dbReference type="PROSITE" id="PS50002">
    <property type="entry name" value="SH3"/>
    <property type="match status" value="1"/>
</dbReference>
<keyword evidence="11" id="KW-1185">Reference proteome</keyword>
<reference evidence="12" key="1">
    <citation type="submission" date="2025-08" db="UniProtKB">
        <authorList>
            <consortium name="RefSeq"/>
        </authorList>
    </citation>
    <scope>IDENTIFICATION</scope>
    <source>
        <tissue evidence="12">Testes</tissue>
    </source>
</reference>
<proteinExistence type="predicted"/>
<gene>
    <name evidence="12" type="primary">LOC100366488</name>
</gene>
<dbReference type="Pfam" id="PF00018">
    <property type="entry name" value="SH3_1"/>
    <property type="match status" value="1"/>
</dbReference>
<dbReference type="SUPFAM" id="SSF48403">
    <property type="entry name" value="Ankyrin repeat"/>
    <property type="match status" value="1"/>
</dbReference>
<feature type="repeat" description="ANK" evidence="8">
    <location>
        <begin position="112"/>
        <end position="144"/>
    </location>
</feature>
<keyword evidence="3" id="KW-0963">Cytoplasm</keyword>
<dbReference type="InterPro" id="IPR036028">
    <property type="entry name" value="SH3-like_dom_sf"/>
</dbReference>
<evidence type="ECO:0000256" key="8">
    <source>
        <dbReference type="PROSITE-ProRule" id="PRU00023"/>
    </source>
</evidence>
<dbReference type="SMART" id="SM00248">
    <property type="entry name" value="ANK"/>
    <property type="match status" value="3"/>
</dbReference>
<feature type="repeat" description="ANK" evidence="8">
    <location>
        <begin position="78"/>
        <end position="111"/>
    </location>
</feature>
<feature type="domain" description="SH3" evidence="10">
    <location>
        <begin position="1"/>
        <end position="44"/>
    </location>
</feature>
<evidence type="ECO:0000256" key="2">
    <source>
        <dbReference type="ARBA" id="ARBA00022443"/>
    </source>
</evidence>
<comment type="subcellular location">
    <subcellularLocation>
        <location evidence="1">Cytoplasm</location>
    </subcellularLocation>
</comment>
<evidence type="ECO:0000256" key="5">
    <source>
        <dbReference type="ARBA" id="ARBA00023043"/>
    </source>
</evidence>
<protein>
    <recommendedName>
        <fullName evidence="7">Osteoclast-stimulating factor 1</fullName>
    </recommendedName>
</protein>
<dbReference type="PROSITE" id="PS50088">
    <property type="entry name" value="ANK_REPEAT"/>
    <property type="match status" value="3"/>
</dbReference>
<dbReference type="SUPFAM" id="SSF50044">
    <property type="entry name" value="SH3-domain"/>
    <property type="match status" value="1"/>
</dbReference>